<comment type="similarity">
    <text evidence="3">Belongs to the C-glycoside deglycosidase beta subunit family.</text>
</comment>
<dbReference type="EMBL" id="CP139368">
    <property type="protein sequence ID" value="WPR89575.1"/>
    <property type="molecule type" value="Genomic_DNA"/>
</dbReference>
<proteinExistence type="inferred from homology"/>
<reference evidence="6 7" key="1">
    <citation type="submission" date="2023-11" db="EMBL/GenBank/DDBJ databases">
        <title>Genome sequence of Microbacterium rhizosphaerae KACC 19337.</title>
        <authorList>
            <person name="Choi H."/>
            <person name="Kim S."/>
            <person name="Kim Y."/>
            <person name="Kwon S.-W."/>
            <person name="Heo J."/>
        </authorList>
    </citation>
    <scope>NUCLEOTIDE SEQUENCE [LARGE SCALE GENOMIC DNA]</scope>
    <source>
        <strain evidence="6 7">KACC 19337</strain>
    </source>
</reference>
<gene>
    <name evidence="6" type="ORF">SM116_17735</name>
</gene>
<evidence type="ECO:0000256" key="1">
    <source>
        <dbReference type="ARBA" id="ARBA00023239"/>
    </source>
</evidence>
<dbReference type="InterPro" id="IPR045959">
    <property type="entry name" value="CGDB"/>
</dbReference>
<evidence type="ECO:0000313" key="7">
    <source>
        <dbReference type="Proteomes" id="UP001323798"/>
    </source>
</evidence>
<sequence length="131" mass="14510">MIPDRIIEHGTLRTDGFRAAVEVRIPWYRALPASCIAGAGLTIDGVAASTDSLRWEMNGRSRTFAEMVDDVDEWWFPTDSAVLSGDLPVDPSAEHEVSVDLTLYIPYIVIGENEVLHIEEHDTKKMKAVAA</sequence>
<evidence type="ECO:0000256" key="2">
    <source>
        <dbReference type="ARBA" id="ARBA00023277"/>
    </source>
</evidence>
<organism evidence="6 7">
    <name type="scientific">Microbacterium rhizosphaerae</name>
    <dbReference type="NCBI Taxonomy" id="1678237"/>
    <lineage>
        <taxon>Bacteria</taxon>
        <taxon>Bacillati</taxon>
        <taxon>Actinomycetota</taxon>
        <taxon>Actinomycetes</taxon>
        <taxon>Micrococcales</taxon>
        <taxon>Microbacteriaceae</taxon>
        <taxon>Microbacterium</taxon>
    </lineage>
</organism>
<evidence type="ECO:0000259" key="5">
    <source>
        <dbReference type="Pfam" id="PF19906"/>
    </source>
</evidence>
<dbReference type="Proteomes" id="UP001323798">
    <property type="component" value="Chromosome"/>
</dbReference>
<name>A0ABZ0SL92_9MICO</name>
<evidence type="ECO:0000313" key="6">
    <source>
        <dbReference type="EMBL" id="WPR89575.1"/>
    </source>
</evidence>
<keyword evidence="2" id="KW-0119">Carbohydrate metabolism</keyword>
<feature type="domain" description="C-glycoside deglycosidase beta subunit" evidence="5">
    <location>
        <begin position="15"/>
        <end position="107"/>
    </location>
</feature>
<evidence type="ECO:0000256" key="4">
    <source>
        <dbReference type="ARBA" id="ARBA00047208"/>
    </source>
</evidence>
<evidence type="ECO:0000256" key="3">
    <source>
        <dbReference type="ARBA" id="ARBA00046336"/>
    </source>
</evidence>
<dbReference type="RefSeq" id="WP_320942289.1">
    <property type="nucleotide sequence ID" value="NZ_BAABEU010000003.1"/>
</dbReference>
<dbReference type="Pfam" id="PF19906">
    <property type="entry name" value="CGDB"/>
    <property type="match status" value="1"/>
</dbReference>
<protein>
    <recommendedName>
        <fullName evidence="4">C-deglycosylation enzyme beta subunit</fullName>
    </recommendedName>
</protein>
<keyword evidence="7" id="KW-1185">Reference proteome</keyword>
<accession>A0ABZ0SL92</accession>
<keyword evidence="1" id="KW-0456">Lyase</keyword>